<dbReference type="AlphaFoldDB" id="A0A9P0SLJ7"/>
<sequence length="66" mass="7432">MVYLWMMACSYLSATSFKPEPSASSWTQPREEPGQNAFRLEPETDSMEPALDLTTFKPKPASDDSE</sequence>
<keyword evidence="3" id="KW-1185">Reference proteome</keyword>
<comment type="caution">
    <text evidence="2">The sequence shown here is derived from an EMBL/GenBank/DDBJ whole genome shotgun (WGS) entry which is preliminary data.</text>
</comment>
<gene>
    <name evidence="2" type="ORF">PIBRA_LOCUS235</name>
</gene>
<dbReference type="EMBL" id="CALOZG010000001">
    <property type="protein sequence ID" value="CAH3839643.1"/>
    <property type="molecule type" value="Genomic_DNA"/>
</dbReference>
<feature type="region of interest" description="Disordered" evidence="1">
    <location>
        <begin position="41"/>
        <end position="66"/>
    </location>
</feature>
<proteinExistence type="predicted"/>
<organism evidence="2 3">
    <name type="scientific">Pieris brassicae</name>
    <name type="common">White butterfly</name>
    <name type="synonym">Large white butterfly</name>
    <dbReference type="NCBI Taxonomy" id="7116"/>
    <lineage>
        <taxon>Eukaryota</taxon>
        <taxon>Metazoa</taxon>
        <taxon>Ecdysozoa</taxon>
        <taxon>Arthropoda</taxon>
        <taxon>Hexapoda</taxon>
        <taxon>Insecta</taxon>
        <taxon>Pterygota</taxon>
        <taxon>Neoptera</taxon>
        <taxon>Endopterygota</taxon>
        <taxon>Lepidoptera</taxon>
        <taxon>Glossata</taxon>
        <taxon>Ditrysia</taxon>
        <taxon>Papilionoidea</taxon>
        <taxon>Pieridae</taxon>
        <taxon>Pierinae</taxon>
        <taxon>Pieris</taxon>
    </lineage>
</organism>
<evidence type="ECO:0000313" key="2">
    <source>
        <dbReference type="EMBL" id="CAH3839643.1"/>
    </source>
</evidence>
<protein>
    <submittedName>
        <fullName evidence="2">Uncharacterized protein</fullName>
    </submittedName>
</protein>
<accession>A0A9P0SLJ7</accession>
<reference evidence="2" key="1">
    <citation type="submission" date="2022-05" db="EMBL/GenBank/DDBJ databases">
        <authorList>
            <person name="Okamura Y."/>
        </authorList>
    </citation>
    <scope>NUCLEOTIDE SEQUENCE</scope>
</reference>
<feature type="region of interest" description="Disordered" evidence="1">
    <location>
        <begin position="17"/>
        <end position="36"/>
    </location>
</feature>
<feature type="compositionally biased region" description="Polar residues" evidence="1">
    <location>
        <begin position="17"/>
        <end position="28"/>
    </location>
</feature>
<evidence type="ECO:0000256" key="1">
    <source>
        <dbReference type="SAM" id="MobiDB-lite"/>
    </source>
</evidence>
<name>A0A9P0SLJ7_PIEBR</name>
<evidence type="ECO:0000313" key="3">
    <source>
        <dbReference type="Proteomes" id="UP001152562"/>
    </source>
</evidence>
<dbReference type="Proteomes" id="UP001152562">
    <property type="component" value="Unassembled WGS sequence"/>
</dbReference>